<dbReference type="AlphaFoldDB" id="A0A1X0VE84"/>
<reference evidence="1 2" key="1">
    <citation type="journal article" date="2017" name="Front. Microbiol.">
        <title>Genomic Characterization of Dairy Associated Leuconostoc Species and Diversity of Leuconostocs in Undefined Mixed Mesophilic Starter Cultures.</title>
        <authorList>
            <person name="Frantzen C.A."/>
            <person name="Kot W."/>
            <person name="Pedersen T.B."/>
            <person name="Ardo Y.M."/>
            <person name="Broadbent J.R."/>
            <person name="Neve H."/>
            <person name="Hansen L.H."/>
            <person name="Dal Bello F."/>
            <person name="Ostlie H.M."/>
            <person name="Kleppen H.P."/>
            <person name="Vogensen F.K."/>
            <person name="Holo H."/>
        </authorList>
    </citation>
    <scope>NUCLEOTIDE SEQUENCE [LARGE SCALE GENOMIC DNA]</scope>
    <source>
        <strain evidence="1 2">LMGCF08</strain>
    </source>
</reference>
<gene>
    <name evidence="1" type="ORF">BMR96_03635</name>
</gene>
<dbReference type="STRING" id="33968.BMS77_02175"/>
<accession>A0A1X0VE84</accession>
<organism evidence="1 2">
    <name type="scientific">Leuconostoc pseudomesenteroides</name>
    <dbReference type="NCBI Taxonomy" id="33968"/>
    <lineage>
        <taxon>Bacteria</taxon>
        <taxon>Bacillati</taxon>
        <taxon>Bacillota</taxon>
        <taxon>Bacilli</taxon>
        <taxon>Lactobacillales</taxon>
        <taxon>Lactobacillaceae</taxon>
        <taxon>Leuconostoc</taxon>
    </lineage>
</organism>
<evidence type="ECO:0000313" key="2">
    <source>
        <dbReference type="Proteomes" id="UP000192288"/>
    </source>
</evidence>
<sequence>MTEPVAYMWKTERGTIIGFTPNDNSHAVGQLGIPLYTADQLHPRVKMTKKQHKQFENYKTNKNDFYDFWQSLLVDDVSLFKEISERNLMLAWLDDETIEIVPDVKWFVRSKRASNFGNYIYLKKIESDDKVTAFNLKSVAEQFETKEEAELWTNPLTEAVQLPVEGE</sequence>
<comment type="caution">
    <text evidence="1">The sequence shown here is derived from an EMBL/GenBank/DDBJ whole genome shotgun (WGS) entry which is preliminary data.</text>
</comment>
<dbReference type="RefSeq" id="WP_080519008.1">
    <property type="nucleotide sequence ID" value="NZ_MPLS01000009.1"/>
</dbReference>
<name>A0A1X0VE84_LEUPS</name>
<evidence type="ECO:0000313" key="1">
    <source>
        <dbReference type="EMBL" id="ORI98035.1"/>
    </source>
</evidence>
<dbReference type="EMBL" id="MPLS01000009">
    <property type="protein sequence ID" value="ORI98035.1"/>
    <property type="molecule type" value="Genomic_DNA"/>
</dbReference>
<dbReference type="Proteomes" id="UP000192288">
    <property type="component" value="Unassembled WGS sequence"/>
</dbReference>
<protein>
    <submittedName>
        <fullName evidence="1">Uncharacterized protein</fullName>
    </submittedName>
</protein>
<proteinExistence type="predicted"/>